<accession>A0A9K3KNZ2</accession>
<dbReference type="PROSITE" id="PS51085">
    <property type="entry name" value="2FE2S_FER_2"/>
    <property type="match status" value="1"/>
</dbReference>
<evidence type="ECO:0000313" key="3">
    <source>
        <dbReference type="EMBL" id="KAG7346866.1"/>
    </source>
</evidence>
<dbReference type="InterPro" id="IPR001041">
    <property type="entry name" value="2Fe-2S_ferredoxin-type"/>
</dbReference>
<dbReference type="Proteomes" id="UP000693970">
    <property type="component" value="Unassembled WGS sequence"/>
</dbReference>
<comment type="caution">
    <text evidence="3">The sequence shown here is derived from an EMBL/GenBank/DDBJ whole genome shotgun (WGS) entry which is preliminary data.</text>
</comment>
<dbReference type="CDD" id="cd00207">
    <property type="entry name" value="fer2"/>
    <property type="match status" value="1"/>
</dbReference>
<keyword evidence="4" id="KW-1185">Reference proteome</keyword>
<dbReference type="EMBL" id="JAGRRH010000021">
    <property type="protein sequence ID" value="KAG7346866.1"/>
    <property type="molecule type" value="Genomic_DNA"/>
</dbReference>
<organism evidence="3 4">
    <name type="scientific">Nitzschia inconspicua</name>
    <dbReference type="NCBI Taxonomy" id="303405"/>
    <lineage>
        <taxon>Eukaryota</taxon>
        <taxon>Sar</taxon>
        <taxon>Stramenopiles</taxon>
        <taxon>Ochrophyta</taxon>
        <taxon>Bacillariophyta</taxon>
        <taxon>Bacillariophyceae</taxon>
        <taxon>Bacillariophycidae</taxon>
        <taxon>Bacillariales</taxon>
        <taxon>Bacillariaceae</taxon>
        <taxon>Nitzschia</taxon>
    </lineage>
</organism>
<evidence type="ECO:0000259" key="2">
    <source>
        <dbReference type="PROSITE" id="PS51085"/>
    </source>
</evidence>
<proteinExistence type="predicted"/>
<dbReference type="PROSITE" id="PS00197">
    <property type="entry name" value="2FE2S_FER_1"/>
    <property type="match status" value="1"/>
</dbReference>
<name>A0A9K3KNZ2_9STRA</name>
<dbReference type="OrthoDB" id="39246at2759"/>
<dbReference type="InterPro" id="IPR006058">
    <property type="entry name" value="2Fe2S_fd_BS"/>
</dbReference>
<sequence>MVRTYLIISCLVALLASSSLGFAPSSLKPSSLLTSKSTTSLDIFGDALKGAFANDDSLGKRKDEGLSKGPDYNENVTVNGKKVQGAVVGQKLTVVAGRARVKIPVNCQKGDCGTCMVNLNGRKVKACQTPLPKGKANIQTL</sequence>
<protein>
    <submittedName>
        <fullName evidence="3">2Fe-2S iron-sulfur cluster binding domain containing protein</fullName>
    </submittedName>
</protein>
<reference evidence="3" key="1">
    <citation type="journal article" date="2021" name="Sci. Rep.">
        <title>Diploid genomic architecture of Nitzschia inconspicua, an elite biomass production diatom.</title>
        <authorList>
            <person name="Oliver A."/>
            <person name="Podell S."/>
            <person name="Pinowska A."/>
            <person name="Traller J.C."/>
            <person name="Smith S.R."/>
            <person name="McClure R."/>
            <person name="Beliaev A."/>
            <person name="Bohutskyi P."/>
            <person name="Hill E.A."/>
            <person name="Rabines A."/>
            <person name="Zheng H."/>
            <person name="Allen L.Z."/>
            <person name="Kuo A."/>
            <person name="Grigoriev I.V."/>
            <person name="Allen A.E."/>
            <person name="Hazlebeck D."/>
            <person name="Allen E.E."/>
        </authorList>
    </citation>
    <scope>NUCLEOTIDE SEQUENCE</scope>
    <source>
        <strain evidence="3">Hildebrandi</strain>
    </source>
</reference>
<keyword evidence="1" id="KW-0732">Signal</keyword>
<evidence type="ECO:0000313" key="4">
    <source>
        <dbReference type="Proteomes" id="UP000693970"/>
    </source>
</evidence>
<gene>
    <name evidence="3" type="ORF">IV203_005935</name>
</gene>
<dbReference type="AlphaFoldDB" id="A0A9K3KNZ2"/>
<evidence type="ECO:0000256" key="1">
    <source>
        <dbReference type="SAM" id="SignalP"/>
    </source>
</evidence>
<feature type="signal peptide" evidence="1">
    <location>
        <begin position="1"/>
        <end position="21"/>
    </location>
</feature>
<dbReference type="Pfam" id="PF00111">
    <property type="entry name" value="Fer2"/>
    <property type="match status" value="1"/>
</dbReference>
<feature type="domain" description="2Fe-2S ferredoxin-type" evidence="2">
    <location>
        <begin position="74"/>
        <end position="141"/>
    </location>
</feature>
<reference evidence="3" key="2">
    <citation type="submission" date="2021-04" db="EMBL/GenBank/DDBJ databases">
        <authorList>
            <person name="Podell S."/>
        </authorList>
    </citation>
    <scope>NUCLEOTIDE SEQUENCE</scope>
    <source>
        <strain evidence="3">Hildebrandi</strain>
    </source>
</reference>
<dbReference type="GO" id="GO:0051537">
    <property type="term" value="F:2 iron, 2 sulfur cluster binding"/>
    <property type="evidence" value="ECO:0007669"/>
    <property type="project" value="InterPro"/>
</dbReference>
<feature type="chain" id="PRO_5039911326" evidence="1">
    <location>
        <begin position="22"/>
        <end position="141"/>
    </location>
</feature>